<evidence type="ECO:0000256" key="2">
    <source>
        <dbReference type="ARBA" id="ARBA00022737"/>
    </source>
</evidence>
<dbReference type="OrthoDB" id="3176171at2759"/>
<protein>
    <submittedName>
        <fullName evidence="4">Uncharacterized protein</fullName>
    </submittedName>
</protein>
<dbReference type="GO" id="GO:0005730">
    <property type="term" value="C:nucleolus"/>
    <property type="evidence" value="ECO:0007669"/>
    <property type="project" value="TreeGrafter"/>
</dbReference>
<dbReference type="PANTHER" id="PTHR19848:SF6">
    <property type="entry name" value="E3 UBIQUITIN-PROTEIN LIGASE TRAF7"/>
    <property type="match status" value="1"/>
</dbReference>
<feature type="repeat" description="WD" evidence="3">
    <location>
        <begin position="128"/>
        <end position="167"/>
    </location>
</feature>
<reference evidence="4 5" key="1">
    <citation type="submission" date="2019-08" db="EMBL/GenBank/DDBJ databases">
        <title>The genome of the soybean aphid Biotype 1, its phylome, world population structure and adaptation to the North American continent.</title>
        <authorList>
            <person name="Giordano R."/>
            <person name="Donthu R.K."/>
            <person name="Hernandez A.G."/>
            <person name="Wright C.L."/>
            <person name="Zimin A.V."/>
        </authorList>
    </citation>
    <scope>NUCLEOTIDE SEQUENCE [LARGE SCALE GENOMIC DNA]</scope>
    <source>
        <tissue evidence="4">Whole aphids</tissue>
    </source>
</reference>
<proteinExistence type="predicted"/>
<dbReference type="GO" id="GO:0000027">
    <property type="term" value="P:ribosomal large subunit assembly"/>
    <property type="evidence" value="ECO:0007669"/>
    <property type="project" value="TreeGrafter"/>
</dbReference>
<dbReference type="InterPro" id="IPR015943">
    <property type="entry name" value="WD40/YVTN_repeat-like_dom_sf"/>
</dbReference>
<dbReference type="PANTHER" id="PTHR19848">
    <property type="entry name" value="WD40 REPEAT PROTEIN"/>
    <property type="match status" value="1"/>
</dbReference>
<dbReference type="FunFam" id="2.130.10.10:FF:000164">
    <property type="entry name" value="Kinesin family member 21A"/>
    <property type="match status" value="1"/>
</dbReference>
<dbReference type="InterPro" id="IPR036322">
    <property type="entry name" value="WD40_repeat_dom_sf"/>
</dbReference>
<organism evidence="4 5">
    <name type="scientific">Aphis glycines</name>
    <name type="common">Soybean aphid</name>
    <dbReference type="NCBI Taxonomy" id="307491"/>
    <lineage>
        <taxon>Eukaryota</taxon>
        <taxon>Metazoa</taxon>
        <taxon>Ecdysozoa</taxon>
        <taxon>Arthropoda</taxon>
        <taxon>Hexapoda</taxon>
        <taxon>Insecta</taxon>
        <taxon>Pterygota</taxon>
        <taxon>Neoptera</taxon>
        <taxon>Paraneoptera</taxon>
        <taxon>Hemiptera</taxon>
        <taxon>Sternorrhyncha</taxon>
        <taxon>Aphidomorpha</taxon>
        <taxon>Aphidoidea</taxon>
        <taxon>Aphididae</taxon>
        <taxon>Aphidini</taxon>
        <taxon>Aphis</taxon>
        <taxon>Aphis</taxon>
    </lineage>
</organism>
<dbReference type="AlphaFoldDB" id="A0A6G0T4P7"/>
<dbReference type="InterPro" id="IPR001680">
    <property type="entry name" value="WD40_rpt"/>
</dbReference>
<dbReference type="SUPFAM" id="SSF50978">
    <property type="entry name" value="WD40 repeat-like"/>
    <property type="match status" value="1"/>
</dbReference>
<evidence type="ECO:0000256" key="3">
    <source>
        <dbReference type="PROSITE-ProRule" id="PRU00221"/>
    </source>
</evidence>
<keyword evidence="2" id="KW-0677">Repeat</keyword>
<sequence>MGPRAQTYSTYFLLNLTELNSSSGIVNNGSVMSSQIPVGEILLNDIALNNYGRTLYMASGDKVKIWDMRKFTVRGKLSSGHTAAVMCLAVGRFDNKDIIVTGSKDHYIKMFEVDEEAVGTYNPTVNLEPPHYDGIQTLAIHNEILFSGSRDYAIKKWDLDKQELVTSINNAHKDWICGLAVVPDHPILLSVCRSGSLKMWSESSCSLLGEMKAHDSPINAIATNSTHVFTAAQYRWYGGGTVLHVVCVCDDFSRGEVKMWRVAQNISFPTAMTMSTGRMFNLDIVNNFIIISSRQKLDICFYLFYISSPPHKFLILIDGTVKLWRVKYRLDAMA</sequence>
<evidence type="ECO:0000256" key="1">
    <source>
        <dbReference type="ARBA" id="ARBA00022574"/>
    </source>
</evidence>
<name>A0A6G0T4P7_APHGL</name>
<keyword evidence="1 3" id="KW-0853">WD repeat</keyword>
<evidence type="ECO:0000313" key="4">
    <source>
        <dbReference type="EMBL" id="KAE9524877.1"/>
    </source>
</evidence>
<dbReference type="Gene3D" id="2.130.10.10">
    <property type="entry name" value="YVTN repeat-like/Quinoprotein amine dehydrogenase"/>
    <property type="match status" value="2"/>
</dbReference>
<comment type="caution">
    <text evidence="4">The sequence shown here is derived from an EMBL/GenBank/DDBJ whole genome shotgun (WGS) entry which is preliminary data.</text>
</comment>
<gene>
    <name evidence="4" type="ORF">AGLY_014927</name>
</gene>
<dbReference type="GO" id="GO:0007219">
    <property type="term" value="P:Notch signaling pathway"/>
    <property type="evidence" value="ECO:0007669"/>
    <property type="project" value="TreeGrafter"/>
</dbReference>
<dbReference type="PROSITE" id="PS50082">
    <property type="entry name" value="WD_REPEATS_2"/>
    <property type="match status" value="1"/>
</dbReference>
<accession>A0A6G0T4P7</accession>
<dbReference type="Pfam" id="PF00400">
    <property type="entry name" value="WD40"/>
    <property type="match status" value="2"/>
</dbReference>
<keyword evidence="5" id="KW-1185">Reference proteome</keyword>
<dbReference type="EMBL" id="VYZN01000065">
    <property type="protein sequence ID" value="KAE9524877.1"/>
    <property type="molecule type" value="Genomic_DNA"/>
</dbReference>
<dbReference type="Proteomes" id="UP000475862">
    <property type="component" value="Unassembled WGS sequence"/>
</dbReference>
<dbReference type="SMART" id="SM00320">
    <property type="entry name" value="WD40"/>
    <property type="match status" value="5"/>
</dbReference>
<evidence type="ECO:0000313" key="5">
    <source>
        <dbReference type="Proteomes" id="UP000475862"/>
    </source>
</evidence>